<sequence>MNLKHLFYFWKTARSGGVVRAGEALHVTPQTISGQIRLLEDSLDTQLFARDGRALELTPAGRMAMEYADEMFSLSAELEQALRHYPKGRPVEFRVGVSDAVPKSIAYRLLRPAVDPADPVRIICREWRLDRLLTELAVHRLDLVIADSPIPPTVDVRAYNHRLGESGLSFIAARSLLGDKVHAFPACMGELPTLLPGEDSAIRRKFEDWLDRKRLRPRIAGEFDDTALMTAFGRAGVGAFAVPTAIEQEILGTGDLVVLGRAEEVRIEYYAISVERRLTHPCVLAISAAAKAGLEAMGSGGVVLPGDSANELSG</sequence>
<dbReference type="EMBL" id="SDKK01000014">
    <property type="protein sequence ID" value="TYC55163.1"/>
    <property type="molecule type" value="Genomic_DNA"/>
</dbReference>
<dbReference type="RefSeq" id="WP_148580023.1">
    <property type="nucleotide sequence ID" value="NZ_JAVEUW010000073.1"/>
</dbReference>
<dbReference type="Gene3D" id="3.40.190.290">
    <property type="match status" value="1"/>
</dbReference>
<dbReference type="Pfam" id="PF00126">
    <property type="entry name" value="HTH_1"/>
    <property type="match status" value="1"/>
</dbReference>
<evidence type="ECO:0000256" key="4">
    <source>
        <dbReference type="ARBA" id="ARBA00023159"/>
    </source>
</evidence>
<keyword evidence="2" id="KW-0805">Transcription regulation</keyword>
<dbReference type="InterPro" id="IPR036390">
    <property type="entry name" value="WH_DNA-bd_sf"/>
</dbReference>
<dbReference type="InterPro" id="IPR036388">
    <property type="entry name" value="WH-like_DNA-bd_sf"/>
</dbReference>
<dbReference type="GO" id="GO:0003700">
    <property type="term" value="F:DNA-binding transcription factor activity"/>
    <property type="evidence" value="ECO:0007669"/>
    <property type="project" value="InterPro"/>
</dbReference>
<reference evidence="7 8" key="1">
    <citation type="submission" date="2019-01" db="EMBL/GenBank/DDBJ databases">
        <title>Zoogloea oleivorans genome sequencing and assembly.</title>
        <authorList>
            <person name="Tancsics A."/>
            <person name="Farkas M."/>
            <person name="Kriszt B."/>
            <person name="Maroti G."/>
            <person name="Horvath B."/>
        </authorList>
    </citation>
    <scope>NUCLEOTIDE SEQUENCE [LARGE SCALE GENOMIC DNA]</scope>
    <source>
        <strain evidence="7 8">Buc</strain>
    </source>
</reference>
<comment type="similarity">
    <text evidence="1">Belongs to the LysR transcriptional regulatory family.</text>
</comment>
<dbReference type="Pfam" id="PF03466">
    <property type="entry name" value="LysR_substrate"/>
    <property type="match status" value="1"/>
</dbReference>
<evidence type="ECO:0000256" key="3">
    <source>
        <dbReference type="ARBA" id="ARBA00023125"/>
    </source>
</evidence>
<evidence type="ECO:0000313" key="7">
    <source>
        <dbReference type="EMBL" id="TYC55163.1"/>
    </source>
</evidence>
<dbReference type="PANTHER" id="PTHR30293:SF2">
    <property type="entry name" value="TRANSCRIPTIONAL ACTIVATOR PROTEIN NHAR"/>
    <property type="match status" value="1"/>
</dbReference>
<dbReference type="FunFam" id="1.10.10.10:FF:000001">
    <property type="entry name" value="LysR family transcriptional regulator"/>
    <property type="match status" value="1"/>
</dbReference>
<dbReference type="GO" id="GO:0003677">
    <property type="term" value="F:DNA binding"/>
    <property type="evidence" value="ECO:0007669"/>
    <property type="project" value="UniProtKB-KW"/>
</dbReference>
<dbReference type="InterPro" id="IPR005119">
    <property type="entry name" value="LysR_subst-bd"/>
</dbReference>
<feature type="domain" description="HTH lysR-type" evidence="6">
    <location>
        <begin position="1"/>
        <end position="58"/>
    </location>
</feature>
<dbReference type="NCBIfam" id="NF008284">
    <property type="entry name" value="PRK11062.1"/>
    <property type="match status" value="1"/>
</dbReference>
<dbReference type="PROSITE" id="PS50931">
    <property type="entry name" value="HTH_LYSR"/>
    <property type="match status" value="1"/>
</dbReference>
<accession>A0A6C2CNW2</accession>
<evidence type="ECO:0000256" key="1">
    <source>
        <dbReference type="ARBA" id="ARBA00009437"/>
    </source>
</evidence>
<organism evidence="7 8">
    <name type="scientific">Zoogloea oleivorans</name>
    <dbReference type="NCBI Taxonomy" id="1552750"/>
    <lineage>
        <taxon>Bacteria</taxon>
        <taxon>Pseudomonadati</taxon>
        <taxon>Pseudomonadota</taxon>
        <taxon>Betaproteobacteria</taxon>
        <taxon>Rhodocyclales</taxon>
        <taxon>Zoogloeaceae</taxon>
        <taxon>Zoogloea</taxon>
    </lineage>
</organism>
<keyword evidence="8" id="KW-1185">Reference proteome</keyword>
<gene>
    <name evidence="7" type="primary">nhaR</name>
    <name evidence="7" type="ORF">ETQ85_15750</name>
</gene>
<dbReference type="InterPro" id="IPR000847">
    <property type="entry name" value="LysR_HTH_N"/>
</dbReference>
<dbReference type="Gene3D" id="1.10.10.10">
    <property type="entry name" value="Winged helix-like DNA-binding domain superfamily/Winged helix DNA-binding domain"/>
    <property type="match status" value="1"/>
</dbReference>
<evidence type="ECO:0000313" key="8">
    <source>
        <dbReference type="Proteomes" id="UP000389128"/>
    </source>
</evidence>
<dbReference type="OrthoDB" id="464481at2"/>
<keyword evidence="5" id="KW-0804">Transcription</keyword>
<evidence type="ECO:0000256" key="5">
    <source>
        <dbReference type="ARBA" id="ARBA00023163"/>
    </source>
</evidence>
<dbReference type="GO" id="GO:2000142">
    <property type="term" value="P:regulation of DNA-templated transcription initiation"/>
    <property type="evidence" value="ECO:0007669"/>
    <property type="project" value="TreeGrafter"/>
</dbReference>
<keyword evidence="3" id="KW-0238">DNA-binding</keyword>
<name>A0A6C2CNW2_9RHOO</name>
<keyword evidence="4" id="KW-0010">Activator</keyword>
<dbReference type="SUPFAM" id="SSF53850">
    <property type="entry name" value="Periplasmic binding protein-like II"/>
    <property type="match status" value="1"/>
</dbReference>
<comment type="caution">
    <text evidence="7">The sequence shown here is derived from an EMBL/GenBank/DDBJ whole genome shotgun (WGS) entry which is preliminary data.</text>
</comment>
<evidence type="ECO:0000259" key="6">
    <source>
        <dbReference type="PROSITE" id="PS50931"/>
    </source>
</evidence>
<dbReference type="AlphaFoldDB" id="A0A6C2CNW2"/>
<evidence type="ECO:0000256" key="2">
    <source>
        <dbReference type="ARBA" id="ARBA00023015"/>
    </source>
</evidence>
<protein>
    <submittedName>
        <fullName evidence="7">Transcriptional activator NhaR</fullName>
    </submittedName>
</protein>
<dbReference type="PANTHER" id="PTHR30293">
    <property type="entry name" value="TRANSCRIPTIONAL REGULATORY PROTEIN NAC-RELATED"/>
    <property type="match status" value="1"/>
</dbReference>
<proteinExistence type="inferred from homology"/>
<dbReference type="Proteomes" id="UP000389128">
    <property type="component" value="Unassembled WGS sequence"/>
</dbReference>
<dbReference type="SUPFAM" id="SSF46785">
    <property type="entry name" value="Winged helix' DNA-binding domain"/>
    <property type="match status" value="1"/>
</dbReference>